<proteinExistence type="predicted"/>
<keyword evidence="3" id="KW-1185">Reference proteome</keyword>
<evidence type="ECO:0000313" key="2">
    <source>
        <dbReference type="EMBL" id="CDW71285.1"/>
    </source>
</evidence>
<accession>A0A077ZPG8</accession>
<feature type="chain" id="PRO_5001728996" evidence="1">
    <location>
        <begin position="19"/>
        <end position="512"/>
    </location>
</feature>
<dbReference type="AlphaFoldDB" id="A0A077ZPG8"/>
<protein>
    <submittedName>
        <fullName evidence="2">Uncharacterized protein</fullName>
    </submittedName>
</protein>
<gene>
    <name evidence="2" type="primary">Contig2090.g2247</name>
    <name evidence="2" type="ORF">STYLEM_227</name>
</gene>
<keyword evidence="1" id="KW-0732">Signal</keyword>
<reference evidence="2 3" key="1">
    <citation type="submission" date="2014-06" db="EMBL/GenBank/DDBJ databases">
        <authorList>
            <person name="Swart Estienne"/>
        </authorList>
    </citation>
    <scope>NUCLEOTIDE SEQUENCE [LARGE SCALE GENOMIC DNA]</scope>
    <source>
        <strain evidence="2 3">130c</strain>
    </source>
</reference>
<evidence type="ECO:0000256" key="1">
    <source>
        <dbReference type="SAM" id="SignalP"/>
    </source>
</evidence>
<organism evidence="2 3">
    <name type="scientific">Stylonychia lemnae</name>
    <name type="common">Ciliate</name>
    <dbReference type="NCBI Taxonomy" id="5949"/>
    <lineage>
        <taxon>Eukaryota</taxon>
        <taxon>Sar</taxon>
        <taxon>Alveolata</taxon>
        <taxon>Ciliophora</taxon>
        <taxon>Intramacronucleata</taxon>
        <taxon>Spirotrichea</taxon>
        <taxon>Stichotrichia</taxon>
        <taxon>Sporadotrichida</taxon>
        <taxon>Oxytrichidae</taxon>
        <taxon>Stylonychinae</taxon>
        <taxon>Stylonychia</taxon>
    </lineage>
</organism>
<name>A0A077ZPG8_STYLE</name>
<dbReference type="Proteomes" id="UP000039865">
    <property type="component" value="Unassembled WGS sequence"/>
</dbReference>
<evidence type="ECO:0000313" key="3">
    <source>
        <dbReference type="Proteomes" id="UP000039865"/>
    </source>
</evidence>
<dbReference type="InParanoid" id="A0A077ZPG8"/>
<feature type="signal peptide" evidence="1">
    <location>
        <begin position="1"/>
        <end position="18"/>
    </location>
</feature>
<sequence>MLTRQLLLASLLVIQVFTIQVEVTLDYIKTLIKRDTRLFERLVAGQWRASNSTYKLETSISQMTIRQNTELNGVDFIIPAALVDEDNRAELNWILTGSINSTVGYGIYPSFCLSYSNIEIVKPLDGIAEVVEELDAILEKLQDTLFSTWDVRVWEQIHPAVKAARFYYWIGMSMSGKVEVRGNDLIVLHMNPEYYFNQTKNEIPIPEAKTRKDFRIVIDPQTIDYNLKSQIQNRQPQRFRPVWTKNATDFNKVMDLITASYLKQIIPNLVKEVGESAPLDLNINAYLLNEADKKYINNGENSFTIKDNEIDLLSTFSLEIIARVADPKYGNVWKLIRGGYAKAHVGLALKQVSPTKLNLKFSGELVNAMLTNFEEKLTNEEDEISQNIQRFLKEHPEGIEVDIAPLLSLSQCLGFDKNSFEISIEDNHIVISFNRDQVDKVRECDLTRNFVAQTPQFVNDVELNNYRFGQDDFRLIGQAIAQYKKTRKLKIDILNEKRKPQTENYDEDKTEL</sequence>
<dbReference type="EMBL" id="CCKQ01000225">
    <property type="protein sequence ID" value="CDW71285.1"/>
    <property type="molecule type" value="Genomic_DNA"/>
</dbReference>